<accession>A0A0F9IIJ6</accession>
<dbReference type="EMBL" id="LAZR01012325">
    <property type="protein sequence ID" value="KKM27421.1"/>
    <property type="molecule type" value="Genomic_DNA"/>
</dbReference>
<evidence type="ECO:0000313" key="1">
    <source>
        <dbReference type="EMBL" id="KKM27421.1"/>
    </source>
</evidence>
<protein>
    <submittedName>
        <fullName evidence="1">Uncharacterized protein</fullName>
    </submittedName>
</protein>
<name>A0A0F9IIJ6_9ZZZZ</name>
<reference evidence="1" key="1">
    <citation type="journal article" date="2015" name="Nature">
        <title>Complex archaea that bridge the gap between prokaryotes and eukaryotes.</title>
        <authorList>
            <person name="Spang A."/>
            <person name="Saw J.H."/>
            <person name="Jorgensen S.L."/>
            <person name="Zaremba-Niedzwiedzka K."/>
            <person name="Martijn J."/>
            <person name="Lind A.E."/>
            <person name="van Eijk R."/>
            <person name="Schleper C."/>
            <person name="Guy L."/>
            <person name="Ettema T.J."/>
        </authorList>
    </citation>
    <scope>NUCLEOTIDE SEQUENCE</scope>
</reference>
<proteinExistence type="predicted"/>
<dbReference type="AlphaFoldDB" id="A0A0F9IIJ6"/>
<comment type="caution">
    <text evidence="1">The sequence shown here is derived from an EMBL/GenBank/DDBJ whole genome shotgun (WGS) entry which is preliminary data.</text>
</comment>
<gene>
    <name evidence="1" type="ORF">LCGC14_1574950</name>
</gene>
<sequence length="85" mass="9818">METDCPPGGTGHCNDECPFWINSKCCPPSHPEGIICRRCQDEGVIKIDLFKDMSLNRAERRRRGRDDSQRYKYIPCPECQRSVSK</sequence>
<organism evidence="1">
    <name type="scientific">marine sediment metagenome</name>
    <dbReference type="NCBI Taxonomy" id="412755"/>
    <lineage>
        <taxon>unclassified sequences</taxon>
        <taxon>metagenomes</taxon>
        <taxon>ecological metagenomes</taxon>
    </lineage>
</organism>